<dbReference type="AlphaFoldDB" id="A0A383A708"/>
<evidence type="ECO:0000313" key="1">
    <source>
        <dbReference type="EMBL" id="SVE03572.1"/>
    </source>
</evidence>
<protein>
    <recommendedName>
        <fullName evidence="2">Tubulin/FtsZ GTPase domain-containing protein</fullName>
    </recommendedName>
</protein>
<organism evidence="1">
    <name type="scientific">marine metagenome</name>
    <dbReference type="NCBI Taxonomy" id="408172"/>
    <lineage>
        <taxon>unclassified sequences</taxon>
        <taxon>metagenomes</taxon>
        <taxon>ecological metagenomes</taxon>
    </lineage>
</organism>
<proteinExistence type="predicted"/>
<sequence length="216" mass="24796">MDTIIGLGNAGCNIADKFAKYSQYLTYKLDVGLKRTKTTYPLKKYQKFEDYEEKLPSLKTFFKEVDGNILFVVGGSGKVSSASLSILQYLKKHKINILYIKPELSLLNESQTQLERLTYNVFQEYTRSGIFERMYIVSNEEISQIVGDISVKNYNEKINEMIVSTIHMINIYKNNESVTDTFCELPVGARLTTIGLLDLEKNKDRMFFSLDNISDV</sequence>
<name>A0A383A708_9ZZZZ</name>
<dbReference type="EMBL" id="UINC01189744">
    <property type="protein sequence ID" value="SVE03572.1"/>
    <property type="molecule type" value="Genomic_DNA"/>
</dbReference>
<gene>
    <name evidence="1" type="ORF">METZ01_LOCUS456426</name>
</gene>
<dbReference type="SUPFAM" id="SSF52490">
    <property type="entry name" value="Tubulin nucleotide-binding domain-like"/>
    <property type="match status" value="1"/>
</dbReference>
<reference evidence="1" key="1">
    <citation type="submission" date="2018-05" db="EMBL/GenBank/DDBJ databases">
        <authorList>
            <person name="Lanie J.A."/>
            <person name="Ng W.-L."/>
            <person name="Kazmierczak K.M."/>
            <person name="Andrzejewski T.M."/>
            <person name="Davidsen T.M."/>
            <person name="Wayne K.J."/>
            <person name="Tettelin H."/>
            <person name="Glass J.I."/>
            <person name="Rusch D."/>
            <person name="Podicherti R."/>
            <person name="Tsui H.-C.T."/>
            <person name="Winkler M.E."/>
        </authorList>
    </citation>
    <scope>NUCLEOTIDE SEQUENCE</scope>
</reference>
<evidence type="ECO:0008006" key="2">
    <source>
        <dbReference type="Google" id="ProtNLM"/>
    </source>
</evidence>
<dbReference type="Gene3D" id="3.40.50.1440">
    <property type="entry name" value="Tubulin/FtsZ, GTPase domain"/>
    <property type="match status" value="1"/>
</dbReference>
<dbReference type="InterPro" id="IPR036525">
    <property type="entry name" value="Tubulin/FtsZ_GTPase_sf"/>
</dbReference>
<feature type="non-terminal residue" evidence="1">
    <location>
        <position position="216"/>
    </location>
</feature>
<accession>A0A383A708</accession>